<dbReference type="Gene3D" id="3.40.140.10">
    <property type="entry name" value="Cytidine Deaminase, domain 2"/>
    <property type="match status" value="1"/>
</dbReference>
<evidence type="ECO:0000256" key="6">
    <source>
        <dbReference type="ARBA" id="ARBA00023049"/>
    </source>
</evidence>
<dbReference type="AlphaFoldDB" id="A0AB39HPA1"/>
<dbReference type="PANTHER" id="PTHR30471">
    <property type="entry name" value="DNA REPAIR PROTEIN RADC"/>
    <property type="match status" value="1"/>
</dbReference>
<dbReference type="PROSITE" id="PS01302">
    <property type="entry name" value="UPF0758"/>
    <property type="match status" value="1"/>
</dbReference>
<feature type="domain" description="MPN" evidence="7">
    <location>
        <begin position="48"/>
        <end position="170"/>
    </location>
</feature>
<protein>
    <submittedName>
        <fullName evidence="8">DNA repair protein RadC</fullName>
    </submittedName>
</protein>
<comment type="similarity">
    <text evidence="1">Belongs to the UPF0758 family.</text>
</comment>
<dbReference type="RefSeq" id="WP_368652826.1">
    <property type="nucleotide sequence ID" value="NZ_CP162599.1"/>
</dbReference>
<dbReference type="InterPro" id="IPR037518">
    <property type="entry name" value="MPN"/>
</dbReference>
<dbReference type="Pfam" id="PF04002">
    <property type="entry name" value="RadC"/>
    <property type="match status" value="1"/>
</dbReference>
<evidence type="ECO:0000256" key="2">
    <source>
        <dbReference type="ARBA" id="ARBA00022670"/>
    </source>
</evidence>
<evidence type="ECO:0000256" key="5">
    <source>
        <dbReference type="ARBA" id="ARBA00022833"/>
    </source>
</evidence>
<dbReference type="GO" id="GO:0008237">
    <property type="term" value="F:metallopeptidase activity"/>
    <property type="evidence" value="ECO:0007669"/>
    <property type="project" value="UniProtKB-KW"/>
</dbReference>
<keyword evidence="3" id="KW-0479">Metal-binding</keyword>
<dbReference type="CDD" id="cd08071">
    <property type="entry name" value="MPN_DUF2466"/>
    <property type="match status" value="1"/>
</dbReference>
<dbReference type="InterPro" id="IPR020891">
    <property type="entry name" value="UPF0758_CS"/>
</dbReference>
<gene>
    <name evidence="8" type="primary">radC</name>
    <name evidence="8" type="ORF">AB4Y30_13955</name>
</gene>
<proteinExistence type="inferred from homology"/>
<keyword evidence="2" id="KW-0645">Protease</keyword>
<dbReference type="GO" id="GO:0006508">
    <property type="term" value="P:proteolysis"/>
    <property type="evidence" value="ECO:0007669"/>
    <property type="project" value="UniProtKB-KW"/>
</dbReference>
<evidence type="ECO:0000256" key="4">
    <source>
        <dbReference type="ARBA" id="ARBA00022801"/>
    </source>
</evidence>
<evidence type="ECO:0000256" key="3">
    <source>
        <dbReference type="ARBA" id="ARBA00022723"/>
    </source>
</evidence>
<organism evidence="8">
    <name type="scientific">Ornithinibacillus sp. 4-3</name>
    <dbReference type="NCBI Taxonomy" id="3231488"/>
    <lineage>
        <taxon>Bacteria</taxon>
        <taxon>Bacillati</taxon>
        <taxon>Bacillota</taxon>
        <taxon>Bacilli</taxon>
        <taxon>Bacillales</taxon>
        <taxon>Bacillaceae</taxon>
        <taxon>Ornithinibacillus</taxon>
    </lineage>
</organism>
<reference evidence="8" key="1">
    <citation type="submission" date="2024-07" db="EMBL/GenBank/DDBJ databases">
        <title>Halotolerant mesophilic bacterium Ornithinibacillus sp. 4-3, sp. nov., isolated from soil.</title>
        <authorList>
            <person name="Sidarenka A.V."/>
            <person name="Guliayeva D.E."/>
            <person name="Leanovich S.I."/>
            <person name="Hileuskaya K.S."/>
            <person name="Akhremchuk A.E."/>
            <person name="Sikolenko M.A."/>
            <person name="Valentovich L.N."/>
        </authorList>
    </citation>
    <scope>NUCLEOTIDE SEQUENCE</scope>
    <source>
        <strain evidence="8">4-3</strain>
    </source>
</reference>
<keyword evidence="6" id="KW-0482">Metalloprotease</keyword>
<accession>A0AB39HPA1</accession>
<dbReference type="NCBIfam" id="TIGR00608">
    <property type="entry name" value="radc"/>
    <property type="match status" value="1"/>
</dbReference>
<sequence length="170" mass="19186">MKSYNERFKQMEFNHVKEAPTKRVPAKRVNIVSVKMVKECSMLYKNRVVRSPEDGYRLLQQFLGEVDREHFIVVCLDTKNQPTAINVCHIGSLNASIVHPREVMKPAILSNAASILVGHNHPSGNADPSQEDIHVTRKLVEAGKIIGIDLLDHIVMGEDEFVSLKEKGYI</sequence>
<dbReference type="InterPro" id="IPR025657">
    <property type="entry name" value="RadC_JAB"/>
</dbReference>
<evidence type="ECO:0000313" key="8">
    <source>
        <dbReference type="EMBL" id="XDK32105.1"/>
    </source>
</evidence>
<keyword evidence="4" id="KW-0378">Hydrolase</keyword>
<dbReference type="PANTHER" id="PTHR30471:SF3">
    <property type="entry name" value="UPF0758 PROTEIN YEES-RELATED"/>
    <property type="match status" value="1"/>
</dbReference>
<keyword evidence="5" id="KW-0862">Zinc</keyword>
<evidence type="ECO:0000256" key="1">
    <source>
        <dbReference type="ARBA" id="ARBA00010243"/>
    </source>
</evidence>
<dbReference type="PROSITE" id="PS50249">
    <property type="entry name" value="MPN"/>
    <property type="match status" value="1"/>
</dbReference>
<dbReference type="InterPro" id="IPR001405">
    <property type="entry name" value="UPF0758"/>
</dbReference>
<name>A0AB39HPA1_9BACI</name>
<dbReference type="GO" id="GO:0046872">
    <property type="term" value="F:metal ion binding"/>
    <property type="evidence" value="ECO:0007669"/>
    <property type="project" value="UniProtKB-KW"/>
</dbReference>
<dbReference type="EMBL" id="CP162599">
    <property type="protein sequence ID" value="XDK32105.1"/>
    <property type="molecule type" value="Genomic_DNA"/>
</dbReference>
<evidence type="ECO:0000259" key="7">
    <source>
        <dbReference type="PROSITE" id="PS50249"/>
    </source>
</evidence>